<sequence length="351" mass="37744">MSVKHLLIPLICIGANMNRNVNGSELSQDFLVGSQVTTSLYVSLCVWSGDLTLVLVSSGCTGELSRVYVGVVDPLPPPGRSGSGEQLVASHGRTAQWSGRLSELTNQTGLCLGQLCPLGKACVPGSSEVLPPHFLHTHPERRGPRPLPRPSLPHPSLGLCPGALARVPPPSLLTLSPGQAGRPGTFRPARLAPDQRGEERERWIRAKYEQRLFLASLSGVDLSLGQQLLRATAEEDLRCVILLLAHGSREQVNETCGEGDGRTALHLACRKGNVVITQLLIWYGVDLMARDAHGNSALAYARQASSQECVDTLLQYGCPDERYPLIATPNLSRRNTNRNNSCSSTGSTALI</sequence>
<gene>
    <name evidence="5" type="primary">LOC120050818</name>
</gene>
<accession>A0A8U0R1A3</accession>
<keyword evidence="1" id="KW-0479">Metal-binding</keyword>
<protein>
    <submittedName>
        <fullName evidence="5">Uncharacterized protein LOC120050818</fullName>
    </submittedName>
</protein>
<keyword evidence="1" id="KW-0863">Zinc-finger</keyword>
<feature type="region of interest" description="Disordered" evidence="3">
    <location>
        <begin position="175"/>
        <end position="194"/>
    </location>
</feature>
<keyword evidence="1" id="KW-0862">Zinc</keyword>
<dbReference type="PROSITE" id="PS50088">
    <property type="entry name" value="ANK_REPEAT"/>
    <property type="match status" value="1"/>
</dbReference>
<organism evidence="4 5">
    <name type="scientific">Salvelinus namaycush</name>
    <name type="common">Lake trout</name>
    <name type="synonym">Salmo namaycush</name>
    <dbReference type="NCBI Taxonomy" id="8040"/>
    <lineage>
        <taxon>Eukaryota</taxon>
        <taxon>Metazoa</taxon>
        <taxon>Chordata</taxon>
        <taxon>Craniata</taxon>
        <taxon>Vertebrata</taxon>
        <taxon>Euteleostomi</taxon>
        <taxon>Actinopterygii</taxon>
        <taxon>Neopterygii</taxon>
        <taxon>Teleostei</taxon>
        <taxon>Protacanthopterygii</taxon>
        <taxon>Salmoniformes</taxon>
        <taxon>Salmonidae</taxon>
        <taxon>Salmoninae</taxon>
        <taxon>Salvelinus</taxon>
    </lineage>
</organism>
<dbReference type="GeneID" id="120050818"/>
<dbReference type="Proteomes" id="UP000808372">
    <property type="component" value="Chromosome 7"/>
</dbReference>
<evidence type="ECO:0000256" key="2">
    <source>
        <dbReference type="PROSITE-ProRule" id="PRU00023"/>
    </source>
</evidence>
<name>A0A8U0R1A3_SALNM</name>
<dbReference type="KEGG" id="snh:120050818"/>
<feature type="region of interest" description="Disordered" evidence="3">
    <location>
        <begin position="330"/>
        <end position="351"/>
    </location>
</feature>
<keyword evidence="2" id="KW-0040">ANK repeat</keyword>
<reference evidence="5" key="1">
    <citation type="submission" date="2025-08" db="UniProtKB">
        <authorList>
            <consortium name="RefSeq"/>
        </authorList>
    </citation>
    <scope>IDENTIFICATION</scope>
    <source>
        <tissue evidence="5">White muscle</tissue>
    </source>
</reference>
<dbReference type="GO" id="GO:0005096">
    <property type="term" value="F:GTPase activator activity"/>
    <property type="evidence" value="ECO:0007669"/>
    <property type="project" value="TreeGrafter"/>
</dbReference>
<dbReference type="SUPFAM" id="SSF48403">
    <property type="entry name" value="Ankyrin repeat"/>
    <property type="match status" value="1"/>
</dbReference>
<dbReference type="PANTHER" id="PTHR45819:SF1">
    <property type="entry name" value="ARF-GAP WITH GTPASE, ANK REPEAT AND PH DOMAIN-CONTAINING PROTEIN 1"/>
    <property type="match status" value="1"/>
</dbReference>
<dbReference type="PROSITE" id="PS50297">
    <property type="entry name" value="ANK_REP_REGION"/>
    <property type="match status" value="1"/>
</dbReference>
<dbReference type="PANTHER" id="PTHR45819">
    <property type="entry name" value="CENTAURIN-GAMMA-1A"/>
    <property type="match status" value="1"/>
</dbReference>
<evidence type="ECO:0000256" key="3">
    <source>
        <dbReference type="SAM" id="MobiDB-lite"/>
    </source>
</evidence>
<dbReference type="InterPro" id="IPR002110">
    <property type="entry name" value="Ankyrin_rpt"/>
</dbReference>
<proteinExistence type="predicted"/>
<dbReference type="AlphaFoldDB" id="A0A8U0R1A3"/>
<evidence type="ECO:0000256" key="1">
    <source>
        <dbReference type="ARBA" id="ARBA00022771"/>
    </source>
</evidence>
<dbReference type="RefSeq" id="XP_038853277.1">
    <property type="nucleotide sequence ID" value="XM_038997349.1"/>
</dbReference>
<dbReference type="InterPro" id="IPR051282">
    <property type="entry name" value="Arf-GAP_GTPase_ANK_PH"/>
</dbReference>
<evidence type="ECO:0000313" key="4">
    <source>
        <dbReference type="Proteomes" id="UP000808372"/>
    </source>
</evidence>
<dbReference type="InterPro" id="IPR036770">
    <property type="entry name" value="Ankyrin_rpt-contain_sf"/>
</dbReference>
<dbReference type="SMART" id="SM00248">
    <property type="entry name" value="ANK"/>
    <property type="match status" value="2"/>
</dbReference>
<dbReference type="GO" id="GO:0003924">
    <property type="term" value="F:GTPase activity"/>
    <property type="evidence" value="ECO:0007669"/>
    <property type="project" value="TreeGrafter"/>
</dbReference>
<dbReference type="FunFam" id="1.25.40.20:FF:000027">
    <property type="entry name" value="Arf-GAP with GTPase, ANK repeat and PH domain-containing protein 1"/>
    <property type="match status" value="1"/>
</dbReference>
<evidence type="ECO:0000313" key="5">
    <source>
        <dbReference type="RefSeq" id="XP_038853277.1"/>
    </source>
</evidence>
<keyword evidence="4" id="KW-1185">Reference proteome</keyword>
<dbReference type="Gene3D" id="1.25.40.20">
    <property type="entry name" value="Ankyrin repeat-containing domain"/>
    <property type="match status" value="1"/>
</dbReference>
<dbReference type="Pfam" id="PF12796">
    <property type="entry name" value="Ank_2"/>
    <property type="match status" value="1"/>
</dbReference>
<dbReference type="GO" id="GO:0008270">
    <property type="term" value="F:zinc ion binding"/>
    <property type="evidence" value="ECO:0007669"/>
    <property type="project" value="UniProtKB-KW"/>
</dbReference>
<feature type="repeat" description="ANK" evidence="2">
    <location>
        <begin position="260"/>
        <end position="292"/>
    </location>
</feature>